<dbReference type="Gene3D" id="1.20.1720.10">
    <property type="entry name" value="Multidrug resistance protein D"/>
    <property type="match status" value="1"/>
</dbReference>
<evidence type="ECO:0000259" key="9">
    <source>
        <dbReference type="PROSITE" id="PS50850"/>
    </source>
</evidence>
<feature type="domain" description="Major facilitator superfamily (MFS) profile" evidence="9">
    <location>
        <begin position="15"/>
        <end position="507"/>
    </location>
</feature>
<dbReference type="CDD" id="cd17503">
    <property type="entry name" value="MFS_LmrB_MDR_like"/>
    <property type="match status" value="1"/>
</dbReference>
<keyword evidence="5 8" id="KW-0812">Transmembrane</keyword>
<feature type="transmembrane region" description="Helical" evidence="8">
    <location>
        <begin position="136"/>
        <end position="162"/>
    </location>
</feature>
<dbReference type="STRING" id="1121421.SAMN02745123_02231"/>
<evidence type="ECO:0000256" key="5">
    <source>
        <dbReference type="ARBA" id="ARBA00022692"/>
    </source>
</evidence>
<feature type="transmembrane region" description="Helical" evidence="8">
    <location>
        <begin position="401"/>
        <end position="418"/>
    </location>
</feature>
<dbReference type="InterPro" id="IPR004638">
    <property type="entry name" value="EmrB-like"/>
</dbReference>
<dbReference type="Pfam" id="PF07690">
    <property type="entry name" value="MFS_1"/>
    <property type="match status" value="1"/>
</dbReference>
<feature type="transmembrane region" description="Helical" evidence="8">
    <location>
        <begin position="12"/>
        <end position="30"/>
    </location>
</feature>
<keyword evidence="7 8" id="KW-0472">Membrane</keyword>
<dbReference type="GO" id="GO:0005886">
    <property type="term" value="C:plasma membrane"/>
    <property type="evidence" value="ECO:0007669"/>
    <property type="project" value="UniProtKB-SubCell"/>
</dbReference>
<keyword evidence="11" id="KW-1185">Reference proteome</keyword>
<feature type="transmembrane region" description="Helical" evidence="8">
    <location>
        <begin position="169"/>
        <end position="188"/>
    </location>
</feature>
<dbReference type="Proteomes" id="UP000183997">
    <property type="component" value="Unassembled WGS sequence"/>
</dbReference>
<dbReference type="PANTHER" id="PTHR42718">
    <property type="entry name" value="MAJOR FACILITATOR SUPERFAMILY MULTIDRUG TRANSPORTER MFSC"/>
    <property type="match status" value="1"/>
</dbReference>
<evidence type="ECO:0000313" key="10">
    <source>
        <dbReference type="EMBL" id="SHK54140.1"/>
    </source>
</evidence>
<gene>
    <name evidence="10" type="ORF">SAMN02745123_02231</name>
</gene>
<feature type="transmembrane region" description="Helical" evidence="8">
    <location>
        <begin position="268"/>
        <end position="292"/>
    </location>
</feature>
<comment type="subcellular location">
    <subcellularLocation>
        <location evidence="1">Cell membrane</location>
        <topology evidence="1">Multi-pass membrane protein</topology>
    </subcellularLocation>
</comment>
<dbReference type="InterPro" id="IPR011701">
    <property type="entry name" value="MFS"/>
</dbReference>
<dbReference type="PROSITE" id="PS50850">
    <property type="entry name" value="MFS"/>
    <property type="match status" value="1"/>
</dbReference>
<organism evidence="10 11">
    <name type="scientific">Desulforamulus aeronauticus DSM 10349</name>
    <dbReference type="NCBI Taxonomy" id="1121421"/>
    <lineage>
        <taxon>Bacteria</taxon>
        <taxon>Bacillati</taxon>
        <taxon>Bacillota</taxon>
        <taxon>Clostridia</taxon>
        <taxon>Eubacteriales</taxon>
        <taxon>Peptococcaceae</taxon>
        <taxon>Desulforamulus</taxon>
    </lineage>
</organism>
<dbReference type="InterPro" id="IPR036259">
    <property type="entry name" value="MFS_trans_sf"/>
</dbReference>
<feature type="transmembrane region" description="Helical" evidence="8">
    <location>
        <begin position="329"/>
        <end position="349"/>
    </location>
</feature>
<dbReference type="SUPFAM" id="SSF103473">
    <property type="entry name" value="MFS general substrate transporter"/>
    <property type="match status" value="1"/>
</dbReference>
<dbReference type="EMBL" id="FRAR01000016">
    <property type="protein sequence ID" value="SHK54140.1"/>
    <property type="molecule type" value="Genomic_DNA"/>
</dbReference>
<sequence>MSTTPQEPSESFWLPLFVIVTGAFAAILSSSSVNVAIPKLMAIFGVSSNDVQWVLTGYMLSSAIVIPLSGYLGDRFGNKKVFIYSLGLFTLGSVFCSFAWSNQSLIVFRVLQGLGGGIIMPISMAIIYRIVPLNQIGLALGVWGMAAIMGPAIGPTLGGYILEHFNWRLLFLINIPVGLLGIFLSIFLLKETPVKEQTKFDSWGFLLSTLGCFALLLALSQGSKEGWSSYYIVMLFLISFFALLLFVLHELSCEEPLLDLRLLKNSTFSISVLVGGLINIGLFGGVFLTPLFTQNLMNMSAYDTGLLLLPASLVTGLMMPISGVLFDKFGAKMISFVGLTILAVGTLEMQHLTADTGKMELIIILSIRSFGMGLAMMPISTAGMNVVAKQLVGQASALSNVIRQIFASFGIAVLTTIMQNRQIFHTARLSDGISSFAPGVALHLKQLQVALINSVGSESASGVALSYVWGVLQKQALVFAIDDTFFISALFIFVAIPLVFFIKEKNPLDKRKAASQEG</sequence>
<keyword evidence="4" id="KW-1003">Cell membrane</keyword>
<evidence type="ECO:0000256" key="8">
    <source>
        <dbReference type="SAM" id="Phobius"/>
    </source>
</evidence>
<dbReference type="AlphaFoldDB" id="A0A1M6TAZ8"/>
<dbReference type="InterPro" id="IPR020846">
    <property type="entry name" value="MFS_dom"/>
</dbReference>
<dbReference type="GO" id="GO:0022857">
    <property type="term" value="F:transmembrane transporter activity"/>
    <property type="evidence" value="ECO:0007669"/>
    <property type="project" value="InterPro"/>
</dbReference>
<evidence type="ECO:0000313" key="11">
    <source>
        <dbReference type="Proteomes" id="UP000183997"/>
    </source>
</evidence>
<feature type="transmembrane region" description="Helical" evidence="8">
    <location>
        <begin position="51"/>
        <end position="69"/>
    </location>
</feature>
<evidence type="ECO:0000256" key="6">
    <source>
        <dbReference type="ARBA" id="ARBA00022989"/>
    </source>
</evidence>
<dbReference type="OrthoDB" id="102502at2"/>
<reference evidence="11" key="1">
    <citation type="submission" date="2016-11" db="EMBL/GenBank/DDBJ databases">
        <authorList>
            <person name="Varghese N."/>
            <person name="Submissions S."/>
        </authorList>
    </citation>
    <scope>NUCLEOTIDE SEQUENCE [LARGE SCALE GENOMIC DNA]</scope>
    <source>
        <strain evidence="11">DSM 10349</strain>
    </source>
</reference>
<name>A0A1M6TAZ8_9FIRM</name>
<feature type="transmembrane region" description="Helical" evidence="8">
    <location>
        <begin position="230"/>
        <end position="248"/>
    </location>
</feature>
<dbReference type="NCBIfam" id="TIGR00711">
    <property type="entry name" value="efflux_EmrB"/>
    <property type="match status" value="1"/>
</dbReference>
<dbReference type="PANTHER" id="PTHR42718:SF9">
    <property type="entry name" value="MAJOR FACILITATOR SUPERFAMILY MULTIDRUG TRANSPORTER MFSC"/>
    <property type="match status" value="1"/>
</dbReference>
<feature type="transmembrane region" description="Helical" evidence="8">
    <location>
        <begin position="81"/>
        <end position="100"/>
    </location>
</feature>
<evidence type="ECO:0000256" key="4">
    <source>
        <dbReference type="ARBA" id="ARBA00022475"/>
    </source>
</evidence>
<dbReference type="Gene3D" id="1.20.1250.20">
    <property type="entry name" value="MFS general substrate transporter like domains"/>
    <property type="match status" value="1"/>
</dbReference>
<keyword evidence="3" id="KW-0813">Transport</keyword>
<evidence type="ECO:0000256" key="2">
    <source>
        <dbReference type="ARBA" id="ARBA00008537"/>
    </source>
</evidence>
<evidence type="ECO:0000256" key="1">
    <source>
        <dbReference type="ARBA" id="ARBA00004651"/>
    </source>
</evidence>
<feature type="transmembrane region" description="Helical" evidence="8">
    <location>
        <begin position="107"/>
        <end position="130"/>
    </location>
</feature>
<feature type="transmembrane region" description="Helical" evidence="8">
    <location>
        <begin position="361"/>
        <end position="381"/>
    </location>
</feature>
<evidence type="ECO:0000256" key="3">
    <source>
        <dbReference type="ARBA" id="ARBA00022448"/>
    </source>
</evidence>
<protein>
    <submittedName>
        <fullName evidence="10">Drug resistance transporter, EmrB/QacA subfamily</fullName>
    </submittedName>
</protein>
<feature type="transmembrane region" description="Helical" evidence="8">
    <location>
        <begin position="200"/>
        <end position="218"/>
    </location>
</feature>
<dbReference type="RefSeq" id="WP_072914277.1">
    <property type="nucleotide sequence ID" value="NZ_FRAR01000016.1"/>
</dbReference>
<proteinExistence type="inferred from homology"/>
<dbReference type="PRINTS" id="PR01036">
    <property type="entry name" value="TCRTETB"/>
</dbReference>
<evidence type="ECO:0000256" key="7">
    <source>
        <dbReference type="ARBA" id="ARBA00023136"/>
    </source>
</evidence>
<keyword evidence="6 8" id="KW-1133">Transmembrane helix</keyword>
<accession>A0A1M6TAZ8</accession>
<feature type="transmembrane region" description="Helical" evidence="8">
    <location>
        <begin position="484"/>
        <end position="502"/>
    </location>
</feature>
<comment type="similarity">
    <text evidence="2">Belongs to the major facilitator superfamily. EmrB family.</text>
</comment>
<feature type="transmembrane region" description="Helical" evidence="8">
    <location>
        <begin position="304"/>
        <end position="323"/>
    </location>
</feature>